<evidence type="ECO:0000313" key="2">
    <source>
        <dbReference type="EMBL" id="MXN67140.1"/>
    </source>
</evidence>
<dbReference type="GO" id="GO:0016491">
    <property type="term" value="F:oxidoreductase activity"/>
    <property type="evidence" value="ECO:0007669"/>
    <property type="project" value="UniProtKB-KW"/>
</dbReference>
<proteinExistence type="predicted"/>
<dbReference type="RefSeq" id="WP_160777372.1">
    <property type="nucleotide sequence ID" value="NZ_WUMV01000009.1"/>
</dbReference>
<keyword evidence="3" id="KW-1185">Reference proteome</keyword>
<protein>
    <submittedName>
        <fullName evidence="2">Methylenetetrahydrofolate reductase</fullName>
    </submittedName>
</protein>
<dbReference type="AlphaFoldDB" id="A0A7X3S9U1"/>
<gene>
    <name evidence="2" type="ORF">GR183_19705</name>
</gene>
<accession>A0A7X3S9U1</accession>
<evidence type="ECO:0000313" key="3">
    <source>
        <dbReference type="Proteomes" id="UP000433101"/>
    </source>
</evidence>
<dbReference type="Proteomes" id="UP000433101">
    <property type="component" value="Unassembled WGS sequence"/>
</dbReference>
<dbReference type="Gene3D" id="3.20.20.220">
    <property type="match status" value="1"/>
</dbReference>
<dbReference type="EMBL" id="WUMV01000009">
    <property type="protein sequence ID" value="MXN67140.1"/>
    <property type="molecule type" value="Genomic_DNA"/>
</dbReference>
<evidence type="ECO:0000256" key="1">
    <source>
        <dbReference type="ARBA" id="ARBA00023002"/>
    </source>
</evidence>
<dbReference type="InterPro" id="IPR029041">
    <property type="entry name" value="FAD-linked_oxidoreductase-like"/>
</dbReference>
<dbReference type="SUPFAM" id="SSF51730">
    <property type="entry name" value="FAD-linked oxidoreductase"/>
    <property type="match status" value="1"/>
</dbReference>
<organism evidence="2 3">
    <name type="scientific">Stappia sediminis</name>
    <dbReference type="NCBI Taxonomy" id="2692190"/>
    <lineage>
        <taxon>Bacteria</taxon>
        <taxon>Pseudomonadati</taxon>
        <taxon>Pseudomonadota</taxon>
        <taxon>Alphaproteobacteria</taxon>
        <taxon>Hyphomicrobiales</taxon>
        <taxon>Stappiaceae</taxon>
        <taxon>Stappia</taxon>
    </lineage>
</organism>
<sequence>MPDTRLNAQGLIAASTEVSPRQVLEKPENLTYLPKLTRAYITDLGNASEDDIVLAARRVHEAGLVPVPHLAARRYPSVQAFDRRIRRLVAEAGVREVLTIAGEAEKSGPLTSSVALIETGLFDELGIESIGVAGHPEGAPAIPQDTIRAFLARKHELAAESDAHFHIVTQFGFDPHAVSVWLDQLQAWGNKFPVHVGVAGPAKLTTLMKYAAFAGIGNSIDFLKKRGGAVVSMLSGYDPETMVRPLEARIEARPDTQLEQIHVYPFGGIQKTSEWLVSRGSWSFQTHAPLPKAYEVAQ</sequence>
<reference evidence="2 3" key="1">
    <citation type="submission" date="2019-12" db="EMBL/GenBank/DDBJ databases">
        <authorList>
            <person name="Li M."/>
        </authorList>
    </citation>
    <scope>NUCLEOTIDE SEQUENCE [LARGE SCALE GENOMIC DNA]</scope>
    <source>
        <strain evidence="2 3">GBMRC 2046</strain>
    </source>
</reference>
<keyword evidence="1" id="KW-0560">Oxidoreductase</keyword>
<comment type="caution">
    <text evidence="2">The sequence shown here is derived from an EMBL/GenBank/DDBJ whole genome shotgun (WGS) entry which is preliminary data.</text>
</comment>
<name>A0A7X3S9U1_9HYPH</name>